<feature type="active site" description="Proton acceptor" evidence="8">
    <location>
        <position position="144"/>
    </location>
</feature>
<evidence type="ECO:0000256" key="3">
    <source>
        <dbReference type="ARBA" id="ARBA00022723"/>
    </source>
</evidence>
<keyword evidence="5" id="KW-0862">Zinc</keyword>
<dbReference type="STRING" id="766136.BHF68_01980"/>
<evidence type="ECO:0000256" key="4">
    <source>
        <dbReference type="ARBA" id="ARBA00022801"/>
    </source>
</evidence>
<comment type="caution">
    <text evidence="11">The sequence shown here is derived from an EMBL/GenBank/DDBJ whole genome shotgun (WGS) entry which is preliminary data.</text>
</comment>
<dbReference type="OrthoDB" id="9776600at2"/>
<keyword evidence="4" id="KW-0378">Hydrolase</keyword>
<keyword evidence="2" id="KW-0645">Protease</keyword>
<dbReference type="Gene3D" id="3.30.70.360">
    <property type="match status" value="1"/>
</dbReference>
<dbReference type="AlphaFoldDB" id="A0A1E5G5M0"/>
<dbReference type="GO" id="GO:0046872">
    <property type="term" value="F:metal ion binding"/>
    <property type="evidence" value="ECO:0007669"/>
    <property type="project" value="UniProtKB-UniRule"/>
</dbReference>
<feature type="binding site" evidence="9">
    <location>
        <position position="168"/>
    </location>
    <ligand>
        <name>Zn(2+)</name>
        <dbReference type="ChEBI" id="CHEBI:29105"/>
        <label>1</label>
    </ligand>
</feature>
<dbReference type="SUPFAM" id="SSF55031">
    <property type="entry name" value="Bacterial exopeptidase dimerisation domain"/>
    <property type="match status" value="1"/>
</dbReference>
<reference evidence="11 12" key="1">
    <citation type="submission" date="2016-09" db="EMBL/GenBank/DDBJ databases">
        <title>Draft genome sequence for the type strain of Desulfuribacillus alkaliarsenatis AHT28, an obligately anaerobic, sulfidogenic bacterium isolated from Russian soda lake sediments.</title>
        <authorList>
            <person name="Abin C.A."/>
            <person name="Hollibaugh J.T."/>
        </authorList>
    </citation>
    <scope>NUCLEOTIDE SEQUENCE [LARGE SCALE GENOMIC DNA]</scope>
    <source>
        <strain evidence="11 12">AHT28</strain>
    </source>
</reference>
<evidence type="ECO:0000256" key="6">
    <source>
        <dbReference type="ARBA" id="ARBA00023049"/>
    </source>
</evidence>
<dbReference type="InterPro" id="IPR008007">
    <property type="entry name" value="Peptidase_M42"/>
</dbReference>
<evidence type="ECO:0000259" key="10">
    <source>
        <dbReference type="Pfam" id="PF07687"/>
    </source>
</evidence>
<dbReference type="GO" id="GO:0004177">
    <property type="term" value="F:aminopeptidase activity"/>
    <property type="evidence" value="ECO:0007669"/>
    <property type="project" value="UniProtKB-UniRule"/>
</dbReference>
<dbReference type="Pfam" id="PF01546">
    <property type="entry name" value="Peptidase_M20"/>
    <property type="match status" value="1"/>
</dbReference>
<evidence type="ECO:0000256" key="9">
    <source>
        <dbReference type="PIRSR" id="PIRSR001123-2"/>
    </source>
</evidence>
<keyword evidence="12" id="KW-1185">Reference proteome</keyword>
<dbReference type="Proteomes" id="UP000094296">
    <property type="component" value="Unassembled WGS sequence"/>
</dbReference>
<dbReference type="InterPro" id="IPR011650">
    <property type="entry name" value="Peptidase_M20_dimer"/>
</dbReference>
<sequence>MINEQRLLDEFIKLVRIDSETTKERAIIDYLKDKLTKLGTQPIEDNAHKEAVIGAGNLIITIPGRYTKKVTENKRLLFTAHVDTVAPGEGIEPVIRDGYIYSNGTTILGADDKAGVAAILEMLQVIKENSIDHGQIQIVFTVGEECGLLGSKHIDKELLQSDMGIALDSNGNVGRIITSGPVQYSLNATITGKAAHAGVNPEAGISAIEIAAEAITKMNLGRIDEETTANIGVIQGGIATNVVCETLTLKGEARSLNRQKAINQIGDMRTSLEDAVNKRGAVAKIDVNEEYPEFSFDKNDDEMKIIKKAMGNIGVVPECVGSGGGSDANIFNGYGIKTVNLGIGMENIHSVDERIAIEELNKIARLLVEIVKVCS</sequence>
<accession>A0A1E5G5M0</accession>
<evidence type="ECO:0000256" key="1">
    <source>
        <dbReference type="ARBA" id="ARBA00001947"/>
    </source>
</evidence>
<evidence type="ECO:0000256" key="7">
    <source>
        <dbReference type="PIRNR" id="PIRNR001123"/>
    </source>
</evidence>
<dbReference type="PANTHER" id="PTHR42994:SF2">
    <property type="entry name" value="PEPTIDASE"/>
    <property type="match status" value="1"/>
</dbReference>
<evidence type="ECO:0000256" key="5">
    <source>
        <dbReference type="ARBA" id="ARBA00022833"/>
    </source>
</evidence>
<name>A0A1E5G5M0_9FIRM</name>
<feature type="binding site" evidence="9">
    <location>
        <position position="111"/>
    </location>
    <ligand>
        <name>Zn(2+)</name>
        <dbReference type="ChEBI" id="CHEBI:29105"/>
        <label>2</label>
    </ligand>
</feature>
<feature type="domain" description="Peptidase M20 dimerisation" evidence="10">
    <location>
        <begin position="186"/>
        <end position="274"/>
    </location>
</feature>
<dbReference type="NCBIfam" id="TIGR01883">
    <property type="entry name" value="PepT-like"/>
    <property type="match status" value="1"/>
</dbReference>
<dbReference type="PROSITE" id="PS00759">
    <property type="entry name" value="ARGE_DAPE_CPG2_2"/>
    <property type="match status" value="1"/>
</dbReference>
<organism evidence="11 12">
    <name type="scientific">Desulfuribacillus alkaliarsenatis</name>
    <dbReference type="NCBI Taxonomy" id="766136"/>
    <lineage>
        <taxon>Bacteria</taxon>
        <taxon>Bacillati</taxon>
        <taxon>Bacillota</taxon>
        <taxon>Desulfuribacillia</taxon>
        <taxon>Desulfuribacillales</taxon>
        <taxon>Desulfuribacillaceae</taxon>
        <taxon>Desulfuribacillus</taxon>
    </lineage>
</organism>
<comment type="cofactor">
    <cofactor evidence="1">
        <name>Zn(2+)</name>
        <dbReference type="ChEBI" id="CHEBI:29105"/>
    </cofactor>
</comment>
<protein>
    <recommendedName>
        <fullName evidence="10">Peptidase M20 dimerisation domain-containing protein</fullName>
    </recommendedName>
</protein>
<comment type="cofactor">
    <cofactor evidence="9">
        <name>a divalent metal cation</name>
        <dbReference type="ChEBI" id="CHEBI:60240"/>
    </cofactor>
    <text evidence="9">Binds 2 divalent metal cations per subunit.</text>
</comment>
<dbReference type="Pfam" id="PF07687">
    <property type="entry name" value="M20_dimer"/>
    <property type="match status" value="1"/>
</dbReference>
<dbReference type="RefSeq" id="WP_069641960.1">
    <property type="nucleotide sequence ID" value="NZ_MIJE01000001.1"/>
</dbReference>
<dbReference type="InterPro" id="IPR010162">
    <property type="entry name" value="PepT-like"/>
</dbReference>
<dbReference type="InterPro" id="IPR036264">
    <property type="entry name" value="Bact_exopeptidase_dim_dom"/>
</dbReference>
<dbReference type="GO" id="GO:0008237">
    <property type="term" value="F:metallopeptidase activity"/>
    <property type="evidence" value="ECO:0007669"/>
    <property type="project" value="UniProtKB-KW"/>
</dbReference>
<dbReference type="Gene3D" id="3.40.630.10">
    <property type="entry name" value="Zn peptidases"/>
    <property type="match status" value="1"/>
</dbReference>
<dbReference type="PIRSF" id="PIRSF001123">
    <property type="entry name" value="PepA_GA"/>
    <property type="match status" value="1"/>
</dbReference>
<comment type="similarity">
    <text evidence="7">Belongs to the peptidase M42 family.</text>
</comment>
<dbReference type="SUPFAM" id="SSF53187">
    <property type="entry name" value="Zn-dependent exopeptidases"/>
    <property type="match status" value="1"/>
</dbReference>
<dbReference type="GO" id="GO:0006508">
    <property type="term" value="P:proteolysis"/>
    <property type="evidence" value="ECO:0007669"/>
    <property type="project" value="UniProtKB-KW"/>
</dbReference>
<evidence type="ECO:0000256" key="8">
    <source>
        <dbReference type="PIRSR" id="PIRSR001123-1"/>
    </source>
</evidence>
<evidence type="ECO:0000313" key="12">
    <source>
        <dbReference type="Proteomes" id="UP000094296"/>
    </source>
</evidence>
<dbReference type="PANTHER" id="PTHR42994">
    <property type="entry name" value="PEPTIDASE T"/>
    <property type="match status" value="1"/>
</dbReference>
<dbReference type="PROSITE" id="PS00758">
    <property type="entry name" value="ARGE_DAPE_CPG2_1"/>
    <property type="match status" value="1"/>
</dbReference>
<evidence type="ECO:0000256" key="2">
    <source>
        <dbReference type="ARBA" id="ARBA00022670"/>
    </source>
</evidence>
<dbReference type="InterPro" id="IPR002933">
    <property type="entry name" value="Peptidase_M20"/>
</dbReference>
<feature type="binding site" evidence="9">
    <location>
        <position position="111"/>
    </location>
    <ligand>
        <name>Zn(2+)</name>
        <dbReference type="ChEBI" id="CHEBI:29105"/>
        <label>1</label>
    </ligand>
</feature>
<evidence type="ECO:0000313" key="11">
    <source>
        <dbReference type="EMBL" id="OEF98468.1"/>
    </source>
</evidence>
<dbReference type="EMBL" id="MIJE01000001">
    <property type="protein sequence ID" value="OEF98468.1"/>
    <property type="molecule type" value="Genomic_DNA"/>
</dbReference>
<gene>
    <name evidence="11" type="ORF">BHF68_01980</name>
</gene>
<dbReference type="InterPro" id="IPR001261">
    <property type="entry name" value="ArgE/DapE_CS"/>
</dbReference>
<feature type="binding site" evidence="9">
    <location>
        <position position="145"/>
    </location>
    <ligand>
        <name>Zn(2+)</name>
        <dbReference type="ChEBI" id="CHEBI:29105"/>
        <label>2</label>
    </ligand>
</feature>
<keyword evidence="6" id="KW-0482">Metalloprotease</keyword>
<keyword evidence="3 9" id="KW-0479">Metal-binding</keyword>
<proteinExistence type="inferred from homology"/>